<organism evidence="1 2">
    <name type="scientific">Trichoderma longibrachiatum ATCC 18648</name>
    <dbReference type="NCBI Taxonomy" id="983965"/>
    <lineage>
        <taxon>Eukaryota</taxon>
        <taxon>Fungi</taxon>
        <taxon>Dikarya</taxon>
        <taxon>Ascomycota</taxon>
        <taxon>Pezizomycotina</taxon>
        <taxon>Sordariomycetes</taxon>
        <taxon>Hypocreomycetidae</taxon>
        <taxon>Hypocreales</taxon>
        <taxon>Hypocreaceae</taxon>
        <taxon>Trichoderma</taxon>
    </lineage>
</organism>
<dbReference type="AlphaFoldDB" id="A0A2T4BZV3"/>
<gene>
    <name evidence="1" type="ORF">M440DRAFT_1036707</name>
</gene>
<sequence length="201" mass="22571">MAMARHSVGHTGAFADALLHDSLCCAVNGAYIPTTAQTHHAKIRPPDLRRRRTLPRDMPFPYKSSRCMKSYVSGRGSFAMFLFSWDWESSFTLRALAPDMRHMWWAEVYCGHVTRQRDVRSDAVCSPSRRCRSPGPFGLDPTRCLQTQTPRGFMEFNILVGCHECIAKAHPPRPGGWAAGDGQHITAQHYISADIVTCHRG</sequence>
<dbReference type="EMBL" id="KZ679135">
    <property type="protein sequence ID" value="PTB74862.1"/>
    <property type="molecule type" value="Genomic_DNA"/>
</dbReference>
<dbReference type="Proteomes" id="UP000240760">
    <property type="component" value="Unassembled WGS sequence"/>
</dbReference>
<name>A0A2T4BZV3_TRILO</name>
<accession>A0A2T4BZV3</accession>
<keyword evidence="2" id="KW-1185">Reference proteome</keyword>
<evidence type="ECO:0000313" key="2">
    <source>
        <dbReference type="Proteomes" id="UP000240760"/>
    </source>
</evidence>
<proteinExistence type="predicted"/>
<protein>
    <submittedName>
        <fullName evidence="1">Uncharacterized protein</fullName>
    </submittedName>
</protein>
<evidence type="ECO:0000313" key="1">
    <source>
        <dbReference type="EMBL" id="PTB74862.1"/>
    </source>
</evidence>
<reference evidence="1 2" key="1">
    <citation type="submission" date="2016-07" db="EMBL/GenBank/DDBJ databases">
        <title>Multiple horizontal gene transfer events from other fungi enriched the ability of initially mycotrophic Trichoderma (Ascomycota) to feed on dead plant biomass.</title>
        <authorList>
            <consortium name="DOE Joint Genome Institute"/>
            <person name="Aerts A."/>
            <person name="Atanasova L."/>
            <person name="Chenthamara K."/>
            <person name="Zhang J."/>
            <person name="Grujic M."/>
            <person name="Henrissat B."/>
            <person name="Kuo A."/>
            <person name="Salamov A."/>
            <person name="Lipzen A."/>
            <person name="Labutti K."/>
            <person name="Barry K."/>
            <person name="Miao Y."/>
            <person name="Rahimi M.J."/>
            <person name="Shen Q."/>
            <person name="Grigoriev I.V."/>
            <person name="Kubicek C.P."/>
            <person name="Druzhinina I.S."/>
        </authorList>
    </citation>
    <scope>NUCLEOTIDE SEQUENCE [LARGE SCALE GENOMIC DNA]</scope>
    <source>
        <strain evidence="1 2">ATCC 18648</strain>
    </source>
</reference>